<protein>
    <recommendedName>
        <fullName evidence="3">Transcription initiation factor TFIID subunit 2</fullName>
    </recommendedName>
    <alternativeName>
        <fullName evidence="8">TBP-associated factor 2</fullName>
    </alternativeName>
</protein>
<dbReference type="STRING" id="1336337.A0A3N4IZS1"/>
<dbReference type="GO" id="GO:0003682">
    <property type="term" value="F:chromatin binding"/>
    <property type="evidence" value="ECO:0007669"/>
    <property type="project" value="TreeGrafter"/>
</dbReference>
<feature type="domain" description="Transcription initiation factor TFIID subunit 2 TPR repeats" evidence="11">
    <location>
        <begin position="781"/>
        <end position="1067"/>
    </location>
</feature>
<dbReference type="Gene3D" id="2.60.40.1730">
    <property type="entry name" value="tricorn interacting facor f3 domain"/>
    <property type="match status" value="1"/>
</dbReference>
<evidence type="ECO:0000256" key="9">
    <source>
        <dbReference type="SAM" id="MobiDB-lite"/>
    </source>
</evidence>
<reference evidence="12 13" key="1">
    <citation type="journal article" date="2018" name="Nat. Ecol. Evol.">
        <title>Pezizomycetes genomes reveal the molecular basis of ectomycorrhizal truffle lifestyle.</title>
        <authorList>
            <person name="Murat C."/>
            <person name="Payen T."/>
            <person name="Noel B."/>
            <person name="Kuo A."/>
            <person name="Morin E."/>
            <person name="Chen J."/>
            <person name="Kohler A."/>
            <person name="Krizsan K."/>
            <person name="Balestrini R."/>
            <person name="Da Silva C."/>
            <person name="Montanini B."/>
            <person name="Hainaut M."/>
            <person name="Levati E."/>
            <person name="Barry K.W."/>
            <person name="Belfiori B."/>
            <person name="Cichocki N."/>
            <person name="Clum A."/>
            <person name="Dockter R.B."/>
            <person name="Fauchery L."/>
            <person name="Guy J."/>
            <person name="Iotti M."/>
            <person name="Le Tacon F."/>
            <person name="Lindquist E.A."/>
            <person name="Lipzen A."/>
            <person name="Malagnac F."/>
            <person name="Mello A."/>
            <person name="Molinier V."/>
            <person name="Miyauchi S."/>
            <person name="Poulain J."/>
            <person name="Riccioni C."/>
            <person name="Rubini A."/>
            <person name="Sitrit Y."/>
            <person name="Splivallo R."/>
            <person name="Traeger S."/>
            <person name="Wang M."/>
            <person name="Zifcakova L."/>
            <person name="Wipf D."/>
            <person name="Zambonelli A."/>
            <person name="Paolocci F."/>
            <person name="Nowrousian M."/>
            <person name="Ottonello S."/>
            <person name="Baldrian P."/>
            <person name="Spatafora J.W."/>
            <person name="Henrissat B."/>
            <person name="Nagy L.G."/>
            <person name="Aury J.M."/>
            <person name="Wincker P."/>
            <person name="Grigoriev I.V."/>
            <person name="Bonfante P."/>
            <person name="Martin F.M."/>
        </authorList>
    </citation>
    <scope>NUCLEOTIDE SEQUENCE [LARGE SCALE GENOMIC DNA]</scope>
    <source>
        <strain evidence="12 13">120613-1</strain>
    </source>
</reference>
<dbReference type="Proteomes" id="UP000276215">
    <property type="component" value="Unassembled WGS sequence"/>
</dbReference>
<evidence type="ECO:0000256" key="2">
    <source>
        <dbReference type="ARBA" id="ARBA00010937"/>
    </source>
</evidence>
<dbReference type="GO" id="GO:0000976">
    <property type="term" value="F:transcription cis-regulatory region binding"/>
    <property type="evidence" value="ECO:0007669"/>
    <property type="project" value="TreeGrafter"/>
</dbReference>
<feature type="domain" description="Transcription initiation factor TFIID subunit 2 Ig-like" evidence="10">
    <location>
        <begin position="597"/>
        <end position="780"/>
    </location>
</feature>
<evidence type="ECO:0000259" key="11">
    <source>
        <dbReference type="Pfam" id="PF25577"/>
    </source>
</evidence>
<evidence type="ECO:0000259" key="10">
    <source>
        <dbReference type="Pfam" id="PF25316"/>
    </source>
</evidence>
<dbReference type="InterPro" id="IPR037813">
    <property type="entry name" value="TAF2"/>
</dbReference>
<evidence type="ECO:0000313" key="13">
    <source>
        <dbReference type="Proteomes" id="UP000276215"/>
    </source>
</evidence>
<dbReference type="InterPro" id="IPR057345">
    <property type="entry name" value="Ig-like_TAF2"/>
</dbReference>
<evidence type="ECO:0000313" key="12">
    <source>
        <dbReference type="EMBL" id="RPA91365.1"/>
    </source>
</evidence>
<evidence type="ECO:0000256" key="6">
    <source>
        <dbReference type="ARBA" id="ARBA00023242"/>
    </source>
</evidence>
<evidence type="ECO:0000256" key="1">
    <source>
        <dbReference type="ARBA" id="ARBA00004123"/>
    </source>
</evidence>
<dbReference type="FunFam" id="1.10.390.10:FF:000011">
    <property type="entry name" value="Transcription initiation factor TFIID subunit"/>
    <property type="match status" value="1"/>
</dbReference>
<feature type="compositionally biased region" description="Polar residues" evidence="9">
    <location>
        <begin position="1259"/>
        <end position="1270"/>
    </location>
</feature>
<proteinExistence type="inferred from homology"/>
<feature type="compositionally biased region" description="Polar residues" evidence="9">
    <location>
        <begin position="1217"/>
        <end position="1230"/>
    </location>
</feature>
<dbReference type="Gene3D" id="1.10.390.10">
    <property type="entry name" value="Neutral Protease Domain 2"/>
    <property type="match status" value="1"/>
</dbReference>
<feature type="region of interest" description="Disordered" evidence="9">
    <location>
        <begin position="1194"/>
        <end position="1320"/>
    </location>
</feature>
<dbReference type="PANTHER" id="PTHR15137">
    <property type="entry name" value="TRANSCRIPTION INITIATION FACTOR TFIID"/>
    <property type="match status" value="1"/>
</dbReference>
<dbReference type="GO" id="GO:0005669">
    <property type="term" value="C:transcription factor TFIID complex"/>
    <property type="evidence" value="ECO:0007669"/>
    <property type="project" value="InterPro"/>
</dbReference>
<dbReference type="GO" id="GO:0016251">
    <property type="term" value="F:RNA polymerase II general transcription initiation factor activity"/>
    <property type="evidence" value="ECO:0007669"/>
    <property type="project" value="TreeGrafter"/>
</dbReference>
<dbReference type="CDD" id="cd09839">
    <property type="entry name" value="M1_like_TAF2"/>
    <property type="match status" value="1"/>
</dbReference>
<dbReference type="EMBL" id="ML120498">
    <property type="protein sequence ID" value="RPA91365.1"/>
    <property type="molecule type" value="Genomic_DNA"/>
</dbReference>
<feature type="region of interest" description="Disordered" evidence="9">
    <location>
        <begin position="124"/>
        <end position="144"/>
    </location>
</feature>
<evidence type="ECO:0000256" key="7">
    <source>
        <dbReference type="ARBA" id="ARBA00025346"/>
    </source>
</evidence>
<evidence type="ECO:0000256" key="5">
    <source>
        <dbReference type="ARBA" id="ARBA00023163"/>
    </source>
</evidence>
<evidence type="ECO:0000256" key="8">
    <source>
        <dbReference type="ARBA" id="ARBA00076306"/>
    </source>
</evidence>
<accession>A0A3N4IZS1</accession>
<feature type="compositionally biased region" description="Low complexity" evidence="9">
    <location>
        <begin position="1272"/>
        <end position="1286"/>
    </location>
</feature>
<feature type="region of interest" description="Disordered" evidence="9">
    <location>
        <begin position="241"/>
        <end position="284"/>
    </location>
</feature>
<keyword evidence="6" id="KW-0539">Nucleus</keyword>
<dbReference type="SUPFAM" id="SSF63737">
    <property type="entry name" value="Leukotriene A4 hydrolase N-terminal domain"/>
    <property type="match status" value="1"/>
</dbReference>
<dbReference type="PANTHER" id="PTHR15137:SF9">
    <property type="entry name" value="TRANSCRIPTION INITIATION FACTOR TFIID SUBUNIT 2"/>
    <property type="match status" value="1"/>
</dbReference>
<dbReference type="Pfam" id="PF25316">
    <property type="entry name" value="TAF2_3rd"/>
    <property type="match status" value="1"/>
</dbReference>
<keyword evidence="13" id="KW-1185">Reference proteome</keyword>
<comment type="similarity">
    <text evidence="2">Belongs to the TAF2 family.</text>
</comment>
<evidence type="ECO:0000256" key="3">
    <source>
        <dbReference type="ARBA" id="ARBA00017363"/>
    </source>
</evidence>
<keyword evidence="4" id="KW-0805">Transcription regulation</keyword>
<comment type="function">
    <text evidence="7">Functions as a component of the DNA-binding general transcription factor complex TFIID. Binding of TFIID to a promoter (with or without TATA element) is the initial step in pre-initiation complex (PIC) formation. TFIID plays a key role in the regulation of gene expression by RNA polymerase II through different activities such as transcription activator interaction, core promoter recognition and selectivity, TFIIA and TFIIB interaction, chromatin modification (histone acetylation by TAF1), facilitation of DNA opening and initiation of transcription.</text>
</comment>
<gene>
    <name evidence="12" type="ORF">L873DRAFT_1781147</name>
</gene>
<dbReference type="SUPFAM" id="SSF55486">
    <property type="entry name" value="Metalloproteases ('zincins'), catalytic domain"/>
    <property type="match status" value="1"/>
</dbReference>
<comment type="subcellular location">
    <subcellularLocation>
        <location evidence="1">Nucleus</location>
    </subcellularLocation>
</comment>
<name>A0A3N4IZS1_9PEZI</name>
<dbReference type="InterPro" id="IPR057991">
    <property type="entry name" value="TPR_TAF2_C"/>
</dbReference>
<dbReference type="Pfam" id="PF25577">
    <property type="entry name" value="TPR_TAF2_C"/>
    <property type="match status" value="1"/>
</dbReference>
<dbReference type="InterPro" id="IPR042097">
    <property type="entry name" value="Aminopeptidase_N-like_N_sf"/>
</dbReference>
<feature type="compositionally biased region" description="Polar residues" evidence="9">
    <location>
        <begin position="256"/>
        <end position="266"/>
    </location>
</feature>
<dbReference type="OrthoDB" id="308861at2759"/>
<keyword evidence="5" id="KW-0804">Transcription</keyword>
<sequence>MEKLTYFCTGHQKVGLDVNLANKTLKGWSELTVYPTDASLRQFRLNCRQCRITRCSVNGRATATQHTDPYQNFKMHETSTAHQHHQYRKKLDAVLHDPPEHELVINLPSRVKIEPVEYFTQGVQHSSTPKALTGQPKTDSPDAAANAATGIMSSSLLTSRTDNSLSPFAPLTIRIEFVVENIRDGFNFVGCDLGDMRYPHAYTTHSPLPGAACSIFPTLDGIHERWTWELEITVPRTLGDIPKGSLPETKEKKGDTNATVNGTNGLPNGIDGVGGNHTSPDEDDEVLDDDNDLDIIVICSANLKDEVDGDKPWKKTWKFEQTMAVSPQHISIAVGPFERVNLAEYRDVEVEEAMGIMIVDVVGYCLPGREAELRSTCMFIPRALDYMFKEFGQYVFQSFNLCFVDDLVCDTTESASLVICSNRLLFPESLIDPIGPVARKLTYSLAAQWAGVHVVPKDWSDTWVIVGMASWMANCFLKALMGNNWYRFNLKKDAEKICELDIGRPSLYAQGFQVPIEPSALDFIKLKAPVVLTILEKRLWKVSSSMVLHRVVRKTFLGAIAGDLKNGLMSTQHFTRLCEKNSHTKLESFFQQWVYGSGYPRFEVSQRFNKKRMIVEMGIRQVQSSETPAARVTAENFVQDAMNYERHVVVGPTRPVYTGPMTIRIHEADGTPYEHVVDIKEGYTKLDIPYNTKYKRLKRSRRQKERAAAGAGVDVSIDAHNDDVLLYCLGDVLQAEDEVVDWKMEDWSKEEEDKMAQESFEWIRMDADFEWICTLKVNQPDYMFLSQLQQDRDVIAQYEALQYFSSVKESALISSIFVRTLMDRRYYWAIRVEAAMGLAKCATAELNWIGQFHLTKAFQVFFCFPESAVPKSNDFSDATAYYVQKAIPTAMSRIRNVSGACPTSAQRWILDVLRWNDNSNNNYDDCFYIASLMKALANTITITKFDLNNDFGYEDEEAIQTQNESVNEIERYLRIDKWQSVYQNVLSETAVEILKDWILLGIKDKDQKFFLSYTREGTLDSLRAKCFECLVELGAMHQPGFVKYLTKVMSSDPSPYLRHRLWKALGKGLGMIALGSAKPVNNNANSGYGEMTLIDDSIDMSHERRNELARETIAGAINNLKKELAENEAFKKSLWAAATSPDTGLIEIRNLLDICRLLYEPKSSLVVILKQRRKILKCTHLGNCKIVIKPEYRDWNAPRPQPPPPSSSSSRAAVSSTHQDSSPHTQTATPRSGPIKLITNPRPRSTPGTGGRKHKADRQTSGPTPRSTPKQAAASAAAPKASTASGAGAGSGASAGPTAPRPTKIVLKLKRPLPQNGEGA</sequence>
<dbReference type="InterPro" id="IPR027268">
    <property type="entry name" value="Peptidase_M4/M1_CTD_sf"/>
</dbReference>
<feature type="compositionally biased region" description="Polar residues" evidence="9">
    <location>
        <begin position="124"/>
        <end position="138"/>
    </location>
</feature>
<dbReference type="GO" id="GO:0006367">
    <property type="term" value="P:transcription initiation at RNA polymerase II promoter"/>
    <property type="evidence" value="ECO:0007669"/>
    <property type="project" value="TreeGrafter"/>
</dbReference>
<organism evidence="12 13">
    <name type="scientific">Choiromyces venosus 120613-1</name>
    <dbReference type="NCBI Taxonomy" id="1336337"/>
    <lineage>
        <taxon>Eukaryota</taxon>
        <taxon>Fungi</taxon>
        <taxon>Dikarya</taxon>
        <taxon>Ascomycota</taxon>
        <taxon>Pezizomycotina</taxon>
        <taxon>Pezizomycetes</taxon>
        <taxon>Pezizales</taxon>
        <taxon>Tuberaceae</taxon>
        <taxon>Choiromyces</taxon>
    </lineage>
</organism>
<evidence type="ECO:0000256" key="4">
    <source>
        <dbReference type="ARBA" id="ARBA00023015"/>
    </source>
</evidence>
<feature type="compositionally biased region" description="Low complexity" evidence="9">
    <location>
        <begin position="1207"/>
        <end position="1216"/>
    </location>
</feature>